<feature type="transmembrane region" description="Helical" evidence="6">
    <location>
        <begin position="159"/>
        <end position="179"/>
    </location>
</feature>
<feature type="transmembrane region" description="Helical" evidence="6">
    <location>
        <begin position="223"/>
        <end position="243"/>
    </location>
</feature>
<keyword evidence="5 6" id="KW-0472">Membrane</keyword>
<keyword evidence="3 6" id="KW-0812">Transmembrane</keyword>
<feature type="transmembrane region" description="Helical" evidence="6">
    <location>
        <begin position="73"/>
        <end position="98"/>
    </location>
</feature>
<dbReference type="AlphaFoldDB" id="A0AAW8JA42"/>
<feature type="transmembrane region" description="Helical" evidence="6">
    <location>
        <begin position="191"/>
        <end position="211"/>
    </location>
</feature>
<dbReference type="InterPro" id="IPR037185">
    <property type="entry name" value="EmrE-like"/>
</dbReference>
<comment type="similarity">
    <text evidence="2">Belongs to the EamA transporter family.</text>
</comment>
<dbReference type="InterPro" id="IPR000620">
    <property type="entry name" value="EamA_dom"/>
</dbReference>
<evidence type="ECO:0000256" key="1">
    <source>
        <dbReference type="ARBA" id="ARBA00004141"/>
    </source>
</evidence>
<dbReference type="SUPFAM" id="SSF103481">
    <property type="entry name" value="Multidrug resistance efflux transporter EmrE"/>
    <property type="match status" value="2"/>
</dbReference>
<name>A0AAW8JA42_9GAMM</name>
<feature type="transmembrane region" description="Helical" evidence="6">
    <location>
        <begin position="104"/>
        <end position="122"/>
    </location>
</feature>
<feature type="transmembrane region" description="Helical" evidence="6">
    <location>
        <begin position="255"/>
        <end position="273"/>
    </location>
</feature>
<dbReference type="PANTHER" id="PTHR32322:SF2">
    <property type="entry name" value="EAMA DOMAIN-CONTAINING PROTEIN"/>
    <property type="match status" value="1"/>
</dbReference>
<comment type="subcellular location">
    <subcellularLocation>
        <location evidence="1">Membrane</location>
        <topology evidence="1">Multi-pass membrane protein</topology>
    </subcellularLocation>
</comment>
<organism evidence="8 9">
    <name type="scientific">Acinetobacter rudis</name>
    <dbReference type="NCBI Taxonomy" id="632955"/>
    <lineage>
        <taxon>Bacteria</taxon>
        <taxon>Pseudomonadati</taxon>
        <taxon>Pseudomonadota</taxon>
        <taxon>Gammaproteobacteria</taxon>
        <taxon>Moraxellales</taxon>
        <taxon>Moraxellaceae</taxon>
        <taxon>Acinetobacter</taxon>
    </lineage>
</organism>
<evidence type="ECO:0000256" key="2">
    <source>
        <dbReference type="ARBA" id="ARBA00007362"/>
    </source>
</evidence>
<feature type="domain" description="EamA" evidence="7">
    <location>
        <begin position="161"/>
        <end position="296"/>
    </location>
</feature>
<dbReference type="Proteomes" id="UP001243844">
    <property type="component" value="Unassembled WGS sequence"/>
</dbReference>
<dbReference type="EMBL" id="JAVIDL010000014">
    <property type="protein sequence ID" value="MDQ8935852.1"/>
    <property type="molecule type" value="Genomic_DNA"/>
</dbReference>
<dbReference type="InterPro" id="IPR050638">
    <property type="entry name" value="AA-Vitamin_Transporters"/>
</dbReference>
<evidence type="ECO:0000259" key="7">
    <source>
        <dbReference type="Pfam" id="PF00892"/>
    </source>
</evidence>
<evidence type="ECO:0000256" key="4">
    <source>
        <dbReference type="ARBA" id="ARBA00022989"/>
    </source>
</evidence>
<dbReference type="Pfam" id="PF00892">
    <property type="entry name" value="EamA"/>
    <property type="match status" value="2"/>
</dbReference>
<keyword evidence="4 6" id="KW-1133">Transmembrane helix</keyword>
<feature type="transmembrane region" description="Helical" evidence="6">
    <location>
        <begin position="40"/>
        <end position="61"/>
    </location>
</feature>
<evidence type="ECO:0000313" key="9">
    <source>
        <dbReference type="Proteomes" id="UP001243844"/>
    </source>
</evidence>
<sequence>MLRDLNRYIDYTIYFKLICVALLWGGTFVAGRVIAVEIPAQIAALIRFIIASILLIMLIYLKEGSLPKLNKYQLGITAIMGLTGVCIYNLSFFTALAYMPASRTALFVSMSPILTLITARLFFKEQLSYLNYCGVILALFGTFIVITKGQLFSQLHQSFSYGEWMMLIAVGSWVIYTLCAKFIPTVSSLGMITYSTLWGTFFLFLATFTQLDAITTLKIDFSIWMALFYLGSFATVLAFIWYAEGIQKIGATRTIVFNYLVPLFAVLLAYFILNENISPSMFIGGVLSFVGVLMTNKKHIQKPSSKKGT</sequence>
<comment type="caution">
    <text evidence="8">The sequence shown here is derived from an EMBL/GenBank/DDBJ whole genome shotgun (WGS) entry which is preliminary data.</text>
</comment>
<feature type="domain" description="EamA" evidence="7">
    <location>
        <begin position="15"/>
        <end position="146"/>
    </location>
</feature>
<evidence type="ECO:0000313" key="8">
    <source>
        <dbReference type="EMBL" id="MDQ8935852.1"/>
    </source>
</evidence>
<accession>A0AAW8JA42</accession>
<evidence type="ECO:0000256" key="6">
    <source>
        <dbReference type="SAM" id="Phobius"/>
    </source>
</evidence>
<protein>
    <submittedName>
        <fullName evidence="8">DMT family transporter</fullName>
    </submittedName>
</protein>
<dbReference type="GO" id="GO:0016020">
    <property type="term" value="C:membrane"/>
    <property type="evidence" value="ECO:0007669"/>
    <property type="project" value="UniProtKB-SubCell"/>
</dbReference>
<dbReference type="Gene3D" id="1.10.3730.20">
    <property type="match status" value="1"/>
</dbReference>
<feature type="transmembrane region" description="Helical" evidence="6">
    <location>
        <begin position="279"/>
        <end position="296"/>
    </location>
</feature>
<dbReference type="RefSeq" id="WP_308981462.1">
    <property type="nucleotide sequence ID" value="NZ_JAVIDL010000014.1"/>
</dbReference>
<dbReference type="PANTHER" id="PTHR32322">
    <property type="entry name" value="INNER MEMBRANE TRANSPORTER"/>
    <property type="match status" value="1"/>
</dbReference>
<evidence type="ECO:0000256" key="5">
    <source>
        <dbReference type="ARBA" id="ARBA00023136"/>
    </source>
</evidence>
<proteinExistence type="inferred from homology"/>
<feature type="transmembrane region" description="Helical" evidence="6">
    <location>
        <begin position="129"/>
        <end position="147"/>
    </location>
</feature>
<gene>
    <name evidence="8" type="ORF">RFH47_08920</name>
</gene>
<evidence type="ECO:0000256" key="3">
    <source>
        <dbReference type="ARBA" id="ARBA00022692"/>
    </source>
</evidence>
<reference evidence="8" key="1">
    <citation type="submission" date="2023-08" db="EMBL/GenBank/DDBJ databases">
        <title>Emergence of clinically-relevant ST2 carbapenem-resistant Acinetobacter baumannii strains in hospital sewages in Zhejiang, East of China.</title>
        <authorList>
            <person name="Kaichao C."/>
            <person name="Zhang R."/>
        </authorList>
    </citation>
    <scope>NUCLEOTIDE SEQUENCE</scope>
    <source>
        <strain evidence="8">M-RB-37</strain>
    </source>
</reference>
<feature type="transmembrane region" description="Helical" evidence="6">
    <location>
        <begin position="12"/>
        <end position="34"/>
    </location>
</feature>